<dbReference type="EMBL" id="NFLB01000031">
    <property type="protein sequence ID" value="OUQ02636.1"/>
    <property type="molecule type" value="Genomic_DNA"/>
</dbReference>
<evidence type="ECO:0000313" key="3">
    <source>
        <dbReference type="Proteomes" id="UP000196258"/>
    </source>
</evidence>
<feature type="transmembrane region" description="Helical" evidence="1">
    <location>
        <begin position="339"/>
        <end position="359"/>
    </location>
</feature>
<evidence type="ECO:0008006" key="4">
    <source>
        <dbReference type="Google" id="ProtNLM"/>
    </source>
</evidence>
<accession>A0A1Y4QBM7</accession>
<keyword evidence="1" id="KW-1133">Transmembrane helix</keyword>
<gene>
    <name evidence="2" type="ORF">B5E91_13340</name>
</gene>
<proteinExistence type="predicted"/>
<dbReference type="AlphaFoldDB" id="A0A1Y4QBM7"/>
<sequence>MKKLLVIIVGLFSLLMVYLSVKEVNIIQGTNLYLADYTIADYFNEKNYSLSISGNNFKTIYNALVEFAGNEEITYVYSYEKNDDQLMYTILNRYIFSSRDDVMEAFDINIKDEIDFSCLDTDAYYSSAADDQSSGRIMILDNHFFDQYLQIFNFKTFNKIEECKSIDHYIHIVCKEKVFNKFIEFLYDYDESISVSNHTGNINEITILNESEGIIAQGKKLLQFNVIVFAVIIISMILKQNRNYMIRRMMGTSTIKIFINEFGKLFALLFGEFALINVLSFFILVKQESVTKWKVLGDIIKFDGYFLIILLGIGIISCLFIRLVGHVKYLNSHNQLSKLYYIQAIIKVIITVVLLVPFVNAYNYGKPYLINYLNVRAMKDEVGNLYSIDSNPEKSKEIFYEYIDKAVYCDFQTYFDNVDMLRYDDVSKDDVYPYPMIRTNAVYLKDHDIRDLDGNKIDIEKIKEDTILVPEEFKNGDLAKYQKRNEPVIYIKNNGKFYNYKLWQPYALDNPILYIQRT</sequence>
<feature type="transmembrane region" description="Helical" evidence="1">
    <location>
        <begin position="265"/>
        <end position="285"/>
    </location>
</feature>
<dbReference type="Proteomes" id="UP000196258">
    <property type="component" value="Unassembled WGS sequence"/>
</dbReference>
<feature type="non-terminal residue" evidence="2">
    <location>
        <position position="518"/>
    </location>
</feature>
<evidence type="ECO:0000313" key="2">
    <source>
        <dbReference type="EMBL" id="OUQ02636.1"/>
    </source>
</evidence>
<reference evidence="3" key="1">
    <citation type="submission" date="2017-04" db="EMBL/GenBank/DDBJ databases">
        <title>Function of individual gut microbiota members based on whole genome sequencing of pure cultures obtained from chicken caecum.</title>
        <authorList>
            <person name="Medvecky M."/>
            <person name="Cejkova D."/>
            <person name="Polansky O."/>
            <person name="Karasova D."/>
            <person name="Kubasova T."/>
            <person name="Cizek A."/>
            <person name="Rychlik I."/>
        </authorList>
    </citation>
    <scope>NUCLEOTIDE SEQUENCE [LARGE SCALE GENOMIC DNA]</scope>
    <source>
        <strain evidence="3">An149</strain>
    </source>
</reference>
<protein>
    <recommendedName>
        <fullName evidence="4">DUF1430 domain-containing protein</fullName>
    </recommendedName>
</protein>
<feature type="transmembrane region" description="Helical" evidence="1">
    <location>
        <begin position="305"/>
        <end position="327"/>
    </location>
</feature>
<keyword evidence="1" id="KW-0472">Membrane</keyword>
<evidence type="ECO:0000256" key="1">
    <source>
        <dbReference type="SAM" id="Phobius"/>
    </source>
</evidence>
<dbReference type="RefSeq" id="WP_162607491.1">
    <property type="nucleotide sequence ID" value="NZ_NFLB01000031.1"/>
</dbReference>
<keyword evidence="1" id="KW-0812">Transmembrane</keyword>
<feature type="transmembrane region" description="Helical" evidence="1">
    <location>
        <begin position="221"/>
        <end position="238"/>
    </location>
</feature>
<name>A0A1Y4QBM7_9FIRM</name>
<comment type="caution">
    <text evidence="2">The sequence shown here is derived from an EMBL/GenBank/DDBJ whole genome shotgun (WGS) entry which is preliminary data.</text>
</comment>
<organism evidence="2 3">
    <name type="scientific">Thomasclavelia spiroformis</name>
    <dbReference type="NCBI Taxonomy" id="29348"/>
    <lineage>
        <taxon>Bacteria</taxon>
        <taxon>Bacillati</taxon>
        <taxon>Bacillota</taxon>
        <taxon>Erysipelotrichia</taxon>
        <taxon>Erysipelotrichales</taxon>
        <taxon>Coprobacillaceae</taxon>
        <taxon>Thomasclavelia</taxon>
    </lineage>
</organism>